<feature type="coiled-coil region" evidence="1">
    <location>
        <begin position="56"/>
        <end position="90"/>
    </location>
</feature>
<feature type="compositionally biased region" description="Basic and acidic residues" evidence="2">
    <location>
        <begin position="13"/>
        <end position="34"/>
    </location>
</feature>
<accession>A0A9P0AX50</accession>
<keyword evidence="1" id="KW-0175">Coiled coil</keyword>
<evidence type="ECO:0000313" key="4">
    <source>
        <dbReference type="Proteomes" id="UP001154078"/>
    </source>
</evidence>
<gene>
    <name evidence="3" type="ORF">MELIAE_LOCUS2527</name>
</gene>
<feature type="compositionally biased region" description="Polar residues" evidence="2">
    <location>
        <begin position="482"/>
        <end position="513"/>
    </location>
</feature>
<feature type="compositionally biased region" description="Low complexity" evidence="2">
    <location>
        <begin position="99"/>
        <end position="117"/>
    </location>
</feature>
<sequence>MSKSNNMLRTRRRDNNVKPNRRDTRQNLRLDRKSSRGMIYENEELRLKTININAEIERGQYDIKKLKRENELLKKEIWCLRDEYDKLEKIIKEKKIDFSSSSSSDSSSDTESCSSCSEDGEEVETSQNLENVQKTNLKNIHQDFDSLSVVPEEPSSENNSLPRDFDDCIKPDQSYPIYENLKKSQTLPLDRQSNFFSSIKPCKSFEQIPLSPGQFYCQTNGHYPATSQNSDNTLVLNGLEKSSSDLIVKIDNQDFDQINFSNTPSRSTFSNGGNLEDLLNDIESISQKQGQNILEEIHHPNMDNLVMENGTNDEQKPYKSELNVVLMPNAMPLIGFDKYRNIQKSFESLNNQPIEDLSASQQNLSLIPQDVDSNPFFFGNFKDNYVNTDYFSMRYIPENYDGKTAQEQLHSSGQVSSENEEILKFKTSQGKENTENVEKKSPKMSLTKKVSIHFKGKKDKTKSSSKTSQDFDAKLSDKSKSFHQQTPSIESRNKSSEIGNTVEPNTPNSSDSKTSVDKKLSNEKKDANEKISKEKDKDRKSISTSPDRKQKEGDHKKHKKHKKSDRTKGRNSLAVESRIYRDRSYSVCTDRSLDHRMNLGGSFIMYDDYSDRNTLSSCESLNPPRKMSTISNVPLNGKVPWCGCWGNGCL</sequence>
<evidence type="ECO:0000256" key="2">
    <source>
        <dbReference type="SAM" id="MobiDB-lite"/>
    </source>
</evidence>
<feature type="compositionally biased region" description="Basic and acidic residues" evidence="2">
    <location>
        <begin position="432"/>
        <end position="441"/>
    </location>
</feature>
<evidence type="ECO:0000256" key="1">
    <source>
        <dbReference type="SAM" id="Coils"/>
    </source>
</evidence>
<feature type="compositionally biased region" description="Basic residues" evidence="2">
    <location>
        <begin position="556"/>
        <end position="565"/>
    </location>
</feature>
<feature type="region of interest" description="Disordered" evidence="2">
    <location>
        <begin position="1"/>
        <end position="34"/>
    </location>
</feature>
<feature type="region of interest" description="Disordered" evidence="2">
    <location>
        <begin position="425"/>
        <end position="575"/>
    </location>
</feature>
<dbReference type="EMBL" id="OV121142">
    <property type="protein sequence ID" value="CAH0549357.1"/>
    <property type="molecule type" value="Genomic_DNA"/>
</dbReference>
<dbReference type="AlphaFoldDB" id="A0A9P0AX50"/>
<proteinExistence type="predicted"/>
<dbReference type="OrthoDB" id="6363430at2759"/>
<dbReference type="Proteomes" id="UP001154078">
    <property type="component" value="Chromosome 11"/>
</dbReference>
<keyword evidence="4" id="KW-1185">Reference proteome</keyword>
<feature type="compositionally biased region" description="Basic and acidic residues" evidence="2">
    <location>
        <begin position="514"/>
        <end position="555"/>
    </location>
</feature>
<evidence type="ECO:0000313" key="3">
    <source>
        <dbReference type="EMBL" id="CAH0549357.1"/>
    </source>
</evidence>
<reference evidence="3" key="1">
    <citation type="submission" date="2021-12" db="EMBL/GenBank/DDBJ databases">
        <authorList>
            <person name="King R."/>
        </authorList>
    </citation>
    <scope>NUCLEOTIDE SEQUENCE</scope>
</reference>
<protein>
    <submittedName>
        <fullName evidence="3">Uncharacterized protein</fullName>
    </submittedName>
</protein>
<feature type="compositionally biased region" description="Basic and acidic residues" evidence="2">
    <location>
        <begin position="469"/>
        <end position="480"/>
    </location>
</feature>
<name>A0A9P0AX50_BRAAE</name>
<organism evidence="3 4">
    <name type="scientific">Brassicogethes aeneus</name>
    <name type="common">Rape pollen beetle</name>
    <name type="synonym">Meligethes aeneus</name>
    <dbReference type="NCBI Taxonomy" id="1431903"/>
    <lineage>
        <taxon>Eukaryota</taxon>
        <taxon>Metazoa</taxon>
        <taxon>Ecdysozoa</taxon>
        <taxon>Arthropoda</taxon>
        <taxon>Hexapoda</taxon>
        <taxon>Insecta</taxon>
        <taxon>Pterygota</taxon>
        <taxon>Neoptera</taxon>
        <taxon>Endopterygota</taxon>
        <taxon>Coleoptera</taxon>
        <taxon>Polyphaga</taxon>
        <taxon>Cucujiformia</taxon>
        <taxon>Nitidulidae</taxon>
        <taxon>Meligethinae</taxon>
        <taxon>Brassicogethes</taxon>
    </lineage>
</organism>
<feature type="compositionally biased region" description="Basic residues" evidence="2">
    <location>
        <begin position="450"/>
        <end position="460"/>
    </location>
</feature>
<feature type="region of interest" description="Disordered" evidence="2">
    <location>
        <begin position="98"/>
        <end position="127"/>
    </location>
</feature>